<keyword evidence="2" id="KW-1185">Reference proteome</keyword>
<organism evidence="1 2">
    <name type="scientific">Nautilia profundicola (strain ATCC BAA-1463 / DSM 18972 / AmH)</name>
    <dbReference type="NCBI Taxonomy" id="598659"/>
    <lineage>
        <taxon>Bacteria</taxon>
        <taxon>Pseudomonadati</taxon>
        <taxon>Campylobacterota</taxon>
        <taxon>Epsilonproteobacteria</taxon>
        <taxon>Nautiliales</taxon>
        <taxon>Nautiliaceae</taxon>
        <taxon>Nautilia</taxon>
    </lineage>
</organism>
<dbReference type="KEGG" id="nam:NAMH_0426"/>
<evidence type="ECO:0000313" key="2">
    <source>
        <dbReference type="Proteomes" id="UP000000448"/>
    </source>
</evidence>
<dbReference type="Proteomes" id="UP000000448">
    <property type="component" value="Chromosome"/>
</dbReference>
<dbReference type="AlphaFoldDB" id="B9L890"/>
<protein>
    <recommendedName>
        <fullName evidence="3">DUF177 domain-containing protein</fullName>
    </recommendedName>
</protein>
<accession>B9L890</accession>
<sequence>MEINKSFQGLELKAKSNKLKDGTFIIEGKLQGNVEVECIKCLKTFNREVNEDVKFKIVKPPYKGFDEEYDIIEMEKFDPTELLKSEVESIKNDYNICNECKTEEFNKEF</sequence>
<dbReference type="HOGENOM" id="CLU_161281_0_0_7"/>
<dbReference type="eggNOG" id="COG1399">
    <property type="taxonomic scope" value="Bacteria"/>
</dbReference>
<name>B9L890_NAUPA</name>
<dbReference type="RefSeq" id="WP_015902636.1">
    <property type="nucleotide sequence ID" value="NC_012115.1"/>
</dbReference>
<proteinExistence type="predicted"/>
<gene>
    <name evidence="1" type="ordered locus">NAMH_0426</name>
</gene>
<evidence type="ECO:0000313" key="1">
    <source>
        <dbReference type="EMBL" id="ACM93584.1"/>
    </source>
</evidence>
<dbReference type="EMBL" id="CP001279">
    <property type="protein sequence ID" value="ACM93584.1"/>
    <property type="molecule type" value="Genomic_DNA"/>
</dbReference>
<evidence type="ECO:0008006" key="3">
    <source>
        <dbReference type="Google" id="ProtNLM"/>
    </source>
</evidence>
<dbReference type="OrthoDB" id="5361472at2"/>
<dbReference type="STRING" id="598659.NAMH_0426"/>
<reference evidence="1 2" key="1">
    <citation type="journal article" date="2009" name="PLoS Genet.">
        <title>Adaptations to submarine hydrothermal environments exemplified by the genome of Nautilia profundicola.</title>
        <authorList>
            <person name="Campbell B.J."/>
            <person name="Smith J.L."/>
            <person name="Hanson T.E."/>
            <person name="Klotz M.G."/>
            <person name="Stein L.Y."/>
            <person name="Lee C.K."/>
            <person name="Wu D."/>
            <person name="Robinson J.M."/>
            <person name="Khouri H.M."/>
            <person name="Eisen J.A."/>
            <person name="Cary S.C."/>
        </authorList>
    </citation>
    <scope>NUCLEOTIDE SEQUENCE [LARGE SCALE GENOMIC DNA]</scope>
    <source>
        <strain evidence="2">ATCC BAA-1463 / DSM 18972 / AmH</strain>
    </source>
</reference>